<name>A0A9N9J9C1_9GLOM</name>
<comment type="caution">
    <text evidence="2">The sequence shown here is derived from an EMBL/GenBank/DDBJ whole genome shotgun (WGS) entry which is preliminary data.</text>
</comment>
<accession>A0A9N9J9C1</accession>
<feature type="region of interest" description="Disordered" evidence="1">
    <location>
        <begin position="1"/>
        <end position="33"/>
    </location>
</feature>
<dbReference type="AlphaFoldDB" id="A0A9N9J9C1"/>
<dbReference type="EMBL" id="CAJVPS010051211">
    <property type="protein sequence ID" value="CAG8769095.1"/>
    <property type="molecule type" value="Genomic_DNA"/>
</dbReference>
<gene>
    <name evidence="2" type="ORF">ALEPTO_LOCUS14043</name>
</gene>
<feature type="compositionally biased region" description="Low complexity" evidence="1">
    <location>
        <begin position="1"/>
        <end position="13"/>
    </location>
</feature>
<keyword evidence="3" id="KW-1185">Reference proteome</keyword>
<reference evidence="2" key="1">
    <citation type="submission" date="2021-06" db="EMBL/GenBank/DDBJ databases">
        <authorList>
            <person name="Kallberg Y."/>
            <person name="Tangrot J."/>
            <person name="Rosling A."/>
        </authorList>
    </citation>
    <scope>NUCLEOTIDE SEQUENCE</scope>
    <source>
        <strain evidence="2">FL130A</strain>
    </source>
</reference>
<protein>
    <submittedName>
        <fullName evidence="2">8235_t:CDS:1</fullName>
    </submittedName>
</protein>
<evidence type="ECO:0000313" key="3">
    <source>
        <dbReference type="Proteomes" id="UP000789508"/>
    </source>
</evidence>
<proteinExistence type="predicted"/>
<organism evidence="2 3">
    <name type="scientific">Ambispora leptoticha</name>
    <dbReference type="NCBI Taxonomy" id="144679"/>
    <lineage>
        <taxon>Eukaryota</taxon>
        <taxon>Fungi</taxon>
        <taxon>Fungi incertae sedis</taxon>
        <taxon>Mucoromycota</taxon>
        <taxon>Glomeromycotina</taxon>
        <taxon>Glomeromycetes</taxon>
        <taxon>Archaeosporales</taxon>
        <taxon>Ambisporaceae</taxon>
        <taxon>Ambispora</taxon>
    </lineage>
</organism>
<sequence>SSPNNGGSVSSPNDRGSVSSPNNGGLVSSPNNCGLVSSPQNYMSLHNNNGSYTVLSFNNFDNYSLWVHMKKVFSVGAY</sequence>
<feature type="compositionally biased region" description="Polar residues" evidence="1">
    <location>
        <begin position="14"/>
        <end position="33"/>
    </location>
</feature>
<dbReference type="Proteomes" id="UP000789508">
    <property type="component" value="Unassembled WGS sequence"/>
</dbReference>
<evidence type="ECO:0000256" key="1">
    <source>
        <dbReference type="SAM" id="MobiDB-lite"/>
    </source>
</evidence>
<feature type="non-terminal residue" evidence="2">
    <location>
        <position position="1"/>
    </location>
</feature>
<evidence type="ECO:0000313" key="2">
    <source>
        <dbReference type="EMBL" id="CAG8769095.1"/>
    </source>
</evidence>